<protein>
    <submittedName>
        <fullName evidence="2">ATPase involved in DNA repair</fullName>
    </submittedName>
</protein>
<name>A0A173LVN9_9MICO</name>
<dbReference type="GeneID" id="80451704"/>
<feature type="coiled-coil region" evidence="1">
    <location>
        <begin position="88"/>
        <end position="137"/>
    </location>
</feature>
<organism evidence="2 3">
    <name type="scientific">Aurantimicrobium minutum</name>
    <dbReference type="NCBI Taxonomy" id="708131"/>
    <lineage>
        <taxon>Bacteria</taxon>
        <taxon>Bacillati</taxon>
        <taxon>Actinomycetota</taxon>
        <taxon>Actinomycetes</taxon>
        <taxon>Micrococcales</taxon>
        <taxon>Microbacteriaceae</taxon>
        <taxon>Aurantimicrobium</taxon>
    </lineage>
</organism>
<evidence type="ECO:0000313" key="3">
    <source>
        <dbReference type="Proteomes" id="UP000243847"/>
    </source>
</evidence>
<sequence>MSEKTQARVDSEGNVFVVEGSNERLIGQYPDVSAEEAIAYFERKFNDTNSALVLLEQRAKNGASASEIAESISKISEQIDARAGIGNYDALAERANKLSASLVELSAAEKEKQVEALEKAKADREAIVSEMEKLAAIDPQKIQWKQTTKKVDDLFAQWQTAQKSGPRLNKSEANELWKRFRDARHKLDQHRRAFFAELDAKNKGAKSAKEELISQAEALVSDGKGNVAAYRDLLDKWKLAPRAGKKIDDALWSRFKAAGDAIYVAKKSADEAEDESFAGNLEVKLALLVEAERLLTATDRVEARSKLNAIQKKWDAAGKVPRAQFKSTEDRMRKVEQVVRALEDNHWNASNPEKIARSEGLAGQIQDKIATLETELVSAKNEKNTAKIADLEAAIKTQKEWLAVLSQ</sequence>
<dbReference type="Pfam" id="PF03993">
    <property type="entry name" value="DUF349"/>
    <property type="match status" value="2"/>
</dbReference>
<dbReference type="KEGG" id="amin:AUMI_15140"/>
<dbReference type="InterPro" id="IPR007139">
    <property type="entry name" value="DUF349"/>
</dbReference>
<dbReference type="Proteomes" id="UP000243847">
    <property type="component" value="Chromosome sequence1"/>
</dbReference>
<dbReference type="AlphaFoldDB" id="A0A173LVN9"/>
<dbReference type="RefSeq" id="WP_096381015.1">
    <property type="nucleotide sequence ID" value="NZ_AP017457.1"/>
</dbReference>
<evidence type="ECO:0000256" key="1">
    <source>
        <dbReference type="SAM" id="Coils"/>
    </source>
</evidence>
<dbReference type="OrthoDB" id="5422202at2"/>
<feature type="coiled-coil region" evidence="1">
    <location>
        <begin position="325"/>
        <end position="389"/>
    </location>
</feature>
<keyword evidence="1" id="KW-0175">Coiled coil</keyword>
<accession>A0A173LVN9</accession>
<gene>
    <name evidence="2" type="ORF">AUMI_15140</name>
</gene>
<evidence type="ECO:0000313" key="2">
    <source>
        <dbReference type="EMBL" id="BAU99056.1"/>
    </source>
</evidence>
<reference evidence="2 3" key="1">
    <citation type="journal article" date="2016" name="Genome Announc.">
        <title>Complete Genome Sequence of Aurantimicrobium minutum Type Strain KNCT, a Planktonic Ultramicrobacterium Isolated from River Water.</title>
        <authorList>
            <person name="Nakai R."/>
            <person name="Fujisawa T."/>
            <person name="Nakamura Y."/>
            <person name="Nishide H."/>
            <person name="Uchiyama I."/>
            <person name="Baba T."/>
            <person name="Toyoda A."/>
            <person name="Fujiyama A."/>
            <person name="Naganuma T."/>
            <person name="Niki H."/>
        </authorList>
    </citation>
    <scope>NUCLEOTIDE SEQUENCE [LARGE SCALE GENOMIC DNA]</scope>
    <source>
        <strain evidence="2 3">KNC</strain>
    </source>
</reference>
<dbReference type="EMBL" id="AP017457">
    <property type="protein sequence ID" value="BAU99056.1"/>
    <property type="molecule type" value="Genomic_DNA"/>
</dbReference>
<proteinExistence type="predicted"/>